<proteinExistence type="predicted"/>
<keyword evidence="1" id="KW-0732">Signal</keyword>
<sequence length="402" mass="44811">MNYQKHFVLLLLGGCLSVIAGEPPMERQAPPPVAEEAVIFVADHTGEQREASGGRIVPQKAGGRSSLRQFRMLRIAGKGVLSPSRKSFATPLRRPMRQFSAYGIYFRSVLQNRELGRQAALKLLDEENVVPAHTLVPALWAALYLDSLPPDAAASRETALALAFVGKWNEAGEVAQQLLAGSPDDFGLNLFLGMLAPRKKEFFRYLEQAAAVNPVKTAMTFNWCLEHWPMEVKPEQEWDFADAWLRLILKHRDRLNEVNSDFKPVAETLRSAVLEKYYSGTAIRPEYRELEPELAELRKSLDKVCRRRPVVAEPKPENSITIKTAPAEVNLNLSKEDAVKVAETVLVGIYGKEVLRQRPWRVVESETEFQISGTLAPSSVGGVAEISIRKSDAGVARYTHGK</sequence>
<protein>
    <submittedName>
        <fullName evidence="3">NTF2 fold immunity protein of polymorphic toxin system component</fullName>
    </submittedName>
</protein>
<dbReference type="Proteomes" id="UP000245959">
    <property type="component" value="Unassembled WGS sequence"/>
</dbReference>
<evidence type="ECO:0000259" key="2">
    <source>
        <dbReference type="Pfam" id="PF15631"/>
    </source>
</evidence>
<comment type="caution">
    <text evidence="3">The sequence shown here is derived from an EMBL/GenBank/DDBJ whole genome shotgun (WGS) entry which is preliminary data.</text>
</comment>
<keyword evidence="4" id="KW-1185">Reference proteome</keyword>
<organism evidence="3 4">
    <name type="scientific">Victivallis vadensis</name>
    <dbReference type="NCBI Taxonomy" id="172901"/>
    <lineage>
        <taxon>Bacteria</taxon>
        <taxon>Pseudomonadati</taxon>
        <taxon>Lentisphaerota</taxon>
        <taxon>Lentisphaeria</taxon>
        <taxon>Victivallales</taxon>
        <taxon>Victivallaceae</taxon>
        <taxon>Victivallis</taxon>
    </lineage>
</organism>
<feature type="domain" description="NTF2 fold" evidence="2">
    <location>
        <begin position="338"/>
        <end position="402"/>
    </location>
</feature>
<reference evidence="3 4" key="1">
    <citation type="submission" date="2018-04" db="EMBL/GenBank/DDBJ databases">
        <title>Genomic Encyclopedia of Type Strains, Phase IV (KMG-IV): sequencing the most valuable type-strain genomes for metagenomic binning, comparative biology and taxonomic classification.</title>
        <authorList>
            <person name="Goeker M."/>
        </authorList>
    </citation>
    <scope>NUCLEOTIDE SEQUENCE [LARGE SCALE GENOMIC DNA]</scope>
    <source>
        <strain evidence="3 4">DSM 14823</strain>
    </source>
</reference>
<dbReference type="AlphaFoldDB" id="A0A2U1AJG5"/>
<accession>A0A2U1AJG5</accession>
<evidence type="ECO:0000313" key="3">
    <source>
        <dbReference type="EMBL" id="PVY36569.1"/>
    </source>
</evidence>
<dbReference type="Pfam" id="PF15631">
    <property type="entry name" value="Imm-NTF2-2"/>
    <property type="match status" value="1"/>
</dbReference>
<feature type="signal peptide" evidence="1">
    <location>
        <begin position="1"/>
        <end position="20"/>
    </location>
</feature>
<dbReference type="EMBL" id="QEKH01000035">
    <property type="protein sequence ID" value="PVY36569.1"/>
    <property type="molecule type" value="Genomic_DNA"/>
</dbReference>
<dbReference type="InterPro" id="IPR028921">
    <property type="entry name" value="NTF2_fold_dom"/>
</dbReference>
<evidence type="ECO:0000313" key="4">
    <source>
        <dbReference type="Proteomes" id="UP000245959"/>
    </source>
</evidence>
<feature type="chain" id="PRO_5015513163" evidence="1">
    <location>
        <begin position="21"/>
        <end position="402"/>
    </location>
</feature>
<name>A0A2U1AJG5_9BACT</name>
<gene>
    <name evidence="3" type="ORF">C8D82_13535</name>
</gene>
<evidence type="ECO:0000256" key="1">
    <source>
        <dbReference type="SAM" id="SignalP"/>
    </source>
</evidence>